<comment type="subcellular location">
    <subcellularLocation>
        <location evidence="1">Mitochondrion membrane</location>
    </subcellularLocation>
</comment>
<evidence type="ECO:0000256" key="6">
    <source>
        <dbReference type="SAM" id="Phobius"/>
    </source>
</evidence>
<reference evidence="9" key="1">
    <citation type="submission" date="2025-08" db="UniProtKB">
        <authorList>
            <consortium name="RefSeq"/>
        </authorList>
    </citation>
    <scope>IDENTIFICATION</scope>
    <source>
        <tissue evidence="9">Whole body</tissue>
    </source>
</reference>
<evidence type="ECO:0000256" key="3">
    <source>
        <dbReference type="ARBA" id="ARBA00022989"/>
    </source>
</evidence>
<feature type="domain" description="HIG1" evidence="7">
    <location>
        <begin position="1"/>
        <end position="83"/>
    </location>
</feature>
<dbReference type="InterPro" id="IPR050355">
    <property type="entry name" value="RCF1"/>
</dbReference>
<dbReference type="InterPro" id="IPR007667">
    <property type="entry name" value="Hypoxia_induced_domain"/>
</dbReference>
<dbReference type="Proteomes" id="UP000694846">
    <property type="component" value="Unplaced"/>
</dbReference>
<organism evidence="8 9">
    <name type="scientific">Sipha flava</name>
    <name type="common">yellow sugarcane aphid</name>
    <dbReference type="NCBI Taxonomy" id="143950"/>
    <lineage>
        <taxon>Eukaryota</taxon>
        <taxon>Metazoa</taxon>
        <taxon>Ecdysozoa</taxon>
        <taxon>Arthropoda</taxon>
        <taxon>Hexapoda</taxon>
        <taxon>Insecta</taxon>
        <taxon>Pterygota</taxon>
        <taxon>Neoptera</taxon>
        <taxon>Paraneoptera</taxon>
        <taxon>Hemiptera</taxon>
        <taxon>Sternorrhyncha</taxon>
        <taxon>Aphidomorpha</taxon>
        <taxon>Aphidoidea</taxon>
        <taxon>Aphididae</taxon>
        <taxon>Sipha</taxon>
    </lineage>
</organism>
<name>A0A8B8F577_9HEMI</name>
<evidence type="ECO:0000256" key="2">
    <source>
        <dbReference type="ARBA" id="ARBA00022692"/>
    </source>
</evidence>
<keyword evidence="5 6" id="KW-0472">Membrane</keyword>
<evidence type="ECO:0000313" key="8">
    <source>
        <dbReference type="Proteomes" id="UP000694846"/>
    </source>
</evidence>
<accession>A0A8B8F577</accession>
<dbReference type="PANTHER" id="PTHR12297:SF3">
    <property type="entry name" value="HIG1 DOMAIN FAMILY MEMBER 1A"/>
    <property type="match status" value="1"/>
</dbReference>
<keyword evidence="4" id="KW-0496">Mitochondrion</keyword>
<sequence>MEEENSFTNKLNKSSEKMPLYPVGILGFVLVAGYGLYKFKSHKGSTSLYLIQLRLAAQGTTVGIIGIGVLYKIYTESMKPKTY</sequence>
<dbReference type="Gene3D" id="6.10.140.1320">
    <property type="match status" value="1"/>
</dbReference>
<dbReference type="GO" id="GO:0031966">
    <property type="term" value="C:mitochondrial membrane"/>
    <property type="evidence" value="ECO:0007669"/>
    <property type="project" value="UniProtKB-SubCell"/>
</dbReference>
<dbReference type="Pfam" id="PF04588">
    <property type="entry name" value="HIG_1_N"/>
    <property type="match status" value="1"/>
</dbReference>
<evidence type="ECO:0000259" key="7">
    <source>
        <dbReference type="PROSITE" id="PS51503"/>
    </source>
</evidence>
<evidence type="ECO:0000256" key="1">
    <source>
        <dbReference type="ARBA" id="ARBA00004325"/>
    </source>
</evidence>
<dbReference type="AlphaFoldDB" id="A0A8B8F577"/>
<evidence type="ECO:0000256" key="5">
    <source>
        <dbReference type="ARBA" id="ARBA00023136"/>
    </source>
</evidence>
<dbReference type="PANTHER" id="PTHR12297">
    <property type="entry name" value="HYPOXIA-INDUCBILE GENE 1 HIG1 -RELATED"/>
    <property type="match status" value="1"/>
</dbReference>
<keyword evidence="3 6" id="KW-1133">Transmembrane helix</keyword>
<feature type="transmembrane region" description="Helical" evidence="6">
    <location>
        <begin position="20"/>
        <end position="37"/>
    </location>
</feature>
<keyword evidence="8" id="KW-1185">Reference proteome</keyword>
<gene>
    <name evidence="9" type="primary">LOC112680079</name>
</gene>
<dbReference type="PROSITE" id="PS51503">
    <property type="entry name" value="HIG1"/>
    <property type="match status" value="1"/>
</dbReference>
<dbReference type="RefSeq" id="XP_025405858.1">
    <property type="nucleotide sequence ID" value="XM_025550073.1"/>
</dbReference>
<proteinExistence type="predicted"/>
<keyword evidence="2 6" id="KW-0812">Transmembrane</keyword>
<protein>
    <submittedName>
        <fullName evidence="9">HIG1 domain family member 1C-like</fullName>
    </submittedName>
</protein>
<dbReference type="OrthoDB" id="10003563at2759"/>
<evidence type="ECO:0000256" key="4">
    <source>
        <dbReference type="ARBA" id="ARBA00023128"/>
    </source>
</evidence>
<evidence type="ECO:0000313" key="9">
    <source>
        <dbReference type="RefSeq" id="XP_025405858.1"/>
    </source>
</evidence>
<dbReference type="GO" id="GO:0097250">
    <property type="term" value="P:mitochondrial respirasome assembly"/>
    <property type="evidence" value="ECO:0007669"/>
    <property type="project" value="TreeGrafter"/>
</dbReference>
<feature type="transmembrane region" description="Helical" evidence="6">
    <location>
        <begin position="49"/>
        <end position="74"/>
    </location>
</feature>
<dbReference type="GeneID" id="112680079"/>